<accession>A0ABX1FSR4</accession>
<feature type="transmembrane region" description="Helical" evidence="5">
    <location>
        <begin position="166"/>
        <end position="186"/>
    </location>
</feature>
<feature type="transmembrane region" description="Helical" evidence="5">
    <location>
        <begin position="142"/>
        <end position="159"/>
    </location>
</feature>
<dbReference type="PANTHER" id="PTHR42770">
    <property type="entry name" value="AMINO ACID TRANSPORTER-RELATED"/>
    <property type="match status" value="1"/>
</dbReference>
<evidence type="ECO:0000256" key="2">
    <source>
        <dbReference type="ARBA" id="ARBA00022692"/>
    </source>
</evidence>
<feature type="transmembrane region" description="Helical" evidence="5">
    <location>
        <begin position="278"/>
        <end position="302"/>
    </location>
</feature>
<evidence type="ECO:0000259" key="6">
    <source>
        <dbReference type="Pfam" id="PF00324"/>
    </source>
</evidence>
<protein>
    <submittedName>
        <fullName evidence="7">APC family permease</fullName>
    </submittedName>
</protein>
<feature type="transmembrane region" description="Helical" evidence="5">
    <location>
        <begin position="349"/>
        <end position="367"/>
    </location>
</feature>
<feature type="transmembrane region" description="Helical" evidence="5">
    <location>
        <begin position="21"/>
        <end position="45"/>
    </location>
</feature>
<gene>
    <name evidence="7" type="ORF">FXN61_36480</name>
</gene>
<reference evidence="7 8" key="1">
    <citation type="submission" date="2019-08" db="EMBL/GenBank/DDBJ databases">
        <title>Lentzea from Indian Himalayas.</title>
        <authorList>
            <person name="Mandal S."/>
            <person name="Mallick Gupta A."/>
            <person name="Maiti P.K."/>
            <person name="Sarkar J."/>
            <person name="Mandal S."/>
        </authorList>
    </citation>
    <scope>NUCLEOTIDE SEQUENCE [LARGE SCALE GENOMIC DNA]</scope>
    <source>
        <strain evidence="7 8">PSKA42</strain>
    </source>
</reference>
<feature type="transmembrane region" description="Helical" evidence="5">
    <location>
        <begin position="373"/>
        <end position="400"/>
    </location>
</feature>
<feature type="domain" description="Amino acid permease/ SLC12A" evidence="6">
    <location>
        <begin position="27"/>
        <end position="469"/>
    </location>
</feature>
<keyword evidence="3 5" id="KW-1133">Transmembrane helix</keyword>
<dbReference type="InterPro" id="IPR050367">
    <property type="entry name" value="APC_superfamily"/>
</dbReference>
<keyword evidence="8" id="KW-1185">Reference proteome</keyword>
<dbReference type="Proteomes" id="UP001515943">
    <property type="component" value="Unassembled WGS sequence"/>
</dbReference>
<dbReference type="RefSeq" id="WP_167978613.1">
    <property type="nucleotide sequence ID" value="NZ_VSRL01000210.1"/>
</dbReference>
<organism evidence="7 8">
    <name type="scientific">Lentzea indica</name>
    <dbReference type="NCBI Taxonomy" id="2604800"/>
    <lineage>
        <taxon>Bacteria</taxon>
        <taxon>Bacillati</taxon>
        <taxon>Actinomycetota</taxon>
        <taxon>Actinomycetes</taxon>
        <taxon>Pseudonocardiales</taxon>
        <taxon>Pseudonocardiaceae</taxon>
        <taxon>Lentzea</taxon>
    </lineage>
</organism>
<proteinExistence type="predicted"/>
<feature type="transmembrane region" description="Helical" evidence="5">
    <location>
        <begin position="98"/>
        <end position="122"/>
    </location>
</feature>
<evidence type="ECO:0000256" key="1">
    <source>
        <dbReference type="ARBA" id="ARBA00004141"/>
    </source>
</evidence>
<dbReference type="Gene3D" id="1.20.1740.10">
    <property type="entry name" value="Amino acid/polyamine transporter I"/>
    <property type="match status" value="1"/>
</dbReference>
<evidence type="ECO:0000256" key="3">
    <source>
        <dbReference type="ARBA" id="ARBA00022989"/>
    </source>
</evidence>
<sequence>MTRTASPDDNSASAGQLKRGVLGTGGLVFMVVAAAAPLTVMAGVAPLGLMIGGVGAPLAYLAAGAVLIIFAVAFTRMTRYVRGGGAFYAYIAKGLGRGWGLAAALLALVAYNTLQIGVYGLFAAQTGATLADVFGVNVPWPAIALVALGLVLVIGWMGIDVGAKVLGVLLVLESGILVLLAAGILTRGGASGVDLASFSPSAAFTPGMGGVLAFAFAAFMGFESTALYRRETRDPERTIPRATYFAVGFMALFYSFIVWTVVIGFGSDKVVGAASENVAGLFFAATETYVGPWAATLMRVLVISSVYASQIAFHNAITRYTHSLAQDGVLPAWIGRVHPRYGSPYRASVVQTVLAMVVIIGFALAGADPVTGLLLWVNTPGVIGIVVLQALTAVSCAVYFLRRNRVASTPAALTAAVTSAVLLAVATYVLISNVGLLTNAPAGVNVVLVAIVPATLLVGGVFAVWLRSRRPETYARVGEGAELPTTQEVAA</sequence>
<keyword evidence="2 5" id="KW-0812">Transmembrane</keyword>
<keyword evidence="4 5" id="KW-0472">Membrane</keyword>
<dbReference type="PIRSF" id="PIRSF006060">
    <property type="entry name" value="AA_transporter"/>
    <property type="match status" value="1"/>
</dbReference>
<feature type="transmembrane region" description="Helical" evidence="5">
    <location>
        <begin position="443"/>
        <end position="466"/>
    </location>
</feature>
<feature type="transmembrane region" description="Helical" evidence="5">
    <location>
        <begin position="243"/>
        <end position="266"/>
    </location>
</feature>
<evidence type="ECO:0000256" key="5">
    <source>
        <dbReference type="SAM" id="Phobius"/>
    </source>
</evidence>
<name>A0ABX1FSR4_9PSEU</name>
<evidence type="ECO:0000256" key="4">
    <source>
        <dbReference type="ARBA" id="ARBA00023136"/>
    </source>
</evidence>
<comment type="subcellular location">
    <subcellularLocation>
        <location evidence="1">Membrane</location>
        <topology evidence="1">Multi-pass membrane protein</topology>
    </subcellularLocation>
</comment>
<feature type="transmembrane region" description="Helical" evidence="5">
    <location>
        <begin position="198"/>
        <end position="222"/>
    </location>
</feature>
<dbReference type="Pfam" id="PF00324">
    <property type="entry name" value="AA_permease"/>
    <property type="match status" value="1"/>
</dbReference>
<dbReference type="PANTHER" id="PTHR42770:SF16">
    <property type="entry name" value="AMINO ACID PERMEASE"/>
    <property type="match status" value="1"/>
</dbReference>
<evidence type="ECO:0000313" key="8">
    <source>
        <dbReference type="Proteomes" id="UP001515943"/>
    </source>
</evidence>
<comment type="caution">
    <text evidence="7">The sequence shown here is derived from an EMBL/GenBank/DDBJ whole genome shotgun (WGS) entry which is preliminary data.</text>
</comment>
<dbReference type="EMBL" id="VSRL01000210">
    <property type="protein sequence ID" value="NKE61965.1"/>
    <property type="molecule type" value="Genomic_DNA"/>
</dbReference>
<dbReference type="InterPro" id="IPR004841">
    <property type="entry name" value="AA-permease/SLC12A_dom"/>
</dbReference>
<evidence type="ECO:0000313" key="7">
    <source>
        <dbReference type="EMBL" id="NKE61965.1"/>
    </source>
</evidence>
<feature type="transmembrane region" description="Helical" evidence="5">
    <location>
        <begin position="57"/>
        <end position="77"/>
    </location>
</feature>
<feature type="transmembrane region" description="Helical" evidence="5">
    <location>
        <begin position="412"/>
        <end position="431"/>
    </location>
</feature>